<comment type="caution">
    <text evidence="1">The sequence shown here is derived from an EMBL/GenBank/DDBJ whole genome shotgun (WGS) entry which is preliminary data.</text>
</comment>
<dbReference type="InterPro" id="IPR019613">
    <property type="entry name" value="DUF4198"/>
</dbReference>
<evidence type="ECO:0000313" key="2">
    <source>
        <dbReference type="Proteomes" id="UP001139031"/>
    </source>
</evidence>
<gene>
    <name evidence="1" type="ORF">K7C98_03735</name>
</gene>
<keyword evidence="2" id="KW-1185">Reference proteome</keyword>
<evidence type="ECO:0000313" key="1">
    <source>
        <dbReference type="EMBL" id="MBZ5708354.1"/>
    </source>
</evidence>
<proteinExistence type="predicted"/>
<name>A0ABS7TJH9_9BACT</name>
<sequence>MSARPLVLGLLVAFAVVPAARAHDYWLEFSPLAPAAGGPIALSLWVGEDFAAEAQKAMELRRLVSLRQITALGELDLLSQARDGDRPFMGLRLGGPGGYLFGLERDASHVELKPLKFNRYLRHEGMGAALAERKRAGERFEPGRERYTRYLKAFVRVGDPVDGVSTRVLGHRLELVPERDLAGVHPGDRLGAQLLFAGEPLAGARVEAFSRGPDGRVAAQEATTDGDGRVTFRLDRGGAWLLRAAHIRRCANCEGADWESFWTSYSFAVR</sequence>
<dbReference type="EMBL" id="JAIRAU010000001">
    <property type="protein sequence ID" value="MBZ5708354.1"/>
    <property type="molecule type" value="Genomic_DNA"/>
</dbReference>
<protein>
    <submittedName>
        <fullName evidence="1">DUF4198 domain-containing protein</fullName>
    </submittedName>
</protein>
<dbReference type="RefSeq" id="WP_224190104.1">
    <property type="nucleotide sequence ID" value="NZ_JAIRAU010000001.1"/>
</dbReference>
<dbReference type="Pfam" id="PF10670">
    <property type="entry name" value="DUF4198"/>
    <property type="match status" value="1"/>
</dbReference>
<dbReference type="Proteomes" id="UP001139031">
    <property type="component" value="Unassembled WGS sequence"/>
</dbReference>
<organism evidence="1 2">
    <name type="scientific">Nannocystis pusilla</name>
    <dbReference type="NCBI Taxonomy" id="889268"/>
    <lineage>
        <taxon>Bacteria</taxon>
        <taxon>Pseudomonadati</taxon>
        <taxon>Myxococcota</taxon>
        <taxon>Polyangia</taxon>
        <taxon>Nannocystales</taxon>
        <taxon>Nannocystaceae</taxon>
        <taxon>Nannocystis</taxon>
    </lineage>
</organism>
<reference evidence="1" key="1">
    <citation type="submission" date="2021-08" db="EMBL/GenBank/DDBJ databases">
        <authorList>
            <person name="Stevens D.C."/>
        </authorList>
    </citation>
    <scope>NUCLEOTIDE SEQUENCE</scope>
    <source>
        <strain evidence="1">DSM 53165</strain>
    </source>
</reference>
<accession>A0ABS7TJH9</accession>